<sequence length="629" mass="70021">MIATTNAVTGAGSTEDCGRREDTPPVDDSSDASSDVGSIESEHPGRQYGPDGTIDLDRIRNWRHVCRMSHGSACNDDYKEALSKQLRSLILIDVVDGCLVESGISVTYIALSYVWGKVKTVRLLQSNFNDLKKPGSLRNLAVPDTIRDTMQLVLALGERYVWVDCLCVVQDAGPAEMAKVLGAMACIYASADFTLVAAGGMDASHGLPGVGGPARLRLASDPNDGHFPFDSVWASRGWTFQEAVFSRRLLIFEGTVSWVCGRCLWLEKSNDSPSIDQNVVWPAERKHIGYPMGMMSTVSSMPSLRLWGQLVEDYSARNLTFDGDIVRAFAGATEVIRPTFPGGVIHGCPRFFFDIALLWQPSAALTRRDDQPSWSWYGWKGEIGCLTEWFPFYPGVYRTNQYRHWNPMATLSPIAKFEVHGQINTWMNGFYEYQALRASSEAATPKGWKRHSHQEADYFTHTSSEEDKYTYPLPVVGEFETPVDAVDTAVLHCVAPKATLYFGATMMKERTNYREHVRHRFVQLLHADQVIGALIVTSGIRHKVARNTLCDVIAISAAEIHHSDRLKEESDLYAHMCESVSTQPRCISSYYNVMWIISVGDVLHRKGLGIVEKVAWDLLGSETATIKLG</sequence>
<keyword evidence="4" id="KW-1185">Reference proteome</keyword>
<evidence type="ECO:0000259" key="2">
    <source>
        <dbReference type="Pfam" id="PF06985"/>
    </source>
</evidence>
<evidence type="ECO:0000313" key="4">
    <source>
        <dbReference type="Proteomes" id="UP000076837"/>
    </source>
</evidence>
<feature type="region of interest" description="Disordered" evidence="1">
    <location>
        <begin position="1"/>
        <end position="52"/>
    </location>
</feature>
<evidence type="ECO:0000256" key="1">
    <source>
        <dbReference type="SAM" id="MobiDB-lite"/>
    </source>
</evidence>
<feature type="domain" description="Heterokaryon incompatibility" evidence="2">
    <location>
        <begin position="108"/>
        <end position="242"/>
    </location>
</feature>
<evidence type="ECO:0000313" key="3">
    <source>
        <dbReference type="EMBL" id="KZM26601.1"/>
    </source>
</evidence>
<dbReference type="Pfam" id="PF06985">
    <property type="entry name" value="HET"/>
    <property type="match status" value="1"/>
</dbReference>
<dbReference type="AlphaFoldDB" id="A0A163JUB2"/>
<dbReference type="PANTHER" id="PTHR33112">
    <property type="entry name" value="DOMAIN PROTEIN, PUTATIVE-RELATED"/>
    <property type="match status" value="1"/>
</dbReference>
<dbReference type="PANTHER" id="PTHR33112:SF16">
    <property type="entry name" value="HETEROKARYON INCOMPATIBILITY DOMAIN-CONTAINING PROTEIN"/>
    <property type="match status" value="1"/>
</dbReference>
<dbReference type="InterPro" id="IPR010730">
    <property type="entry name" value="HET"/>
</dbReference>
<comment type="caution">
    <text evidence="3">The sequence shown here is derived from an EMBL/GenBank/DDBJ whole genome shotgun (WGS) entry which is preliminary data.</text>
</comment>
<reference evidence="3 4" key="1">
    <citation type="journal article" date="2016" name="Sci. Rep.">
        <title>Draft genome sequencing and secretome analysis of fungal phytopathogen Ascochyta rabiei provides insight into the necrotrophic effector repertoire.</title>
        <authorList>
            <person name="Verma S."/>
            <person name="Gazara R.K."/>
            <person name="Nizam S."/>
            <person name="Parween S."/>
            <person name="Chattopadhyay D."/>
            <person name="Verma P.K."/>
        </authorList>
    </citation>
    <scope>NUCLEOTIDE SEQUENCE [LARGE SCALE GENOMIC DNA]</scope>
    <source>
        <strain evidence="3 4">ArDII</strain>
    </source>
</reference>
<feature type="compositionally biased region" description="Polar residues" evidence="1">
    <location>
        <begin position="1"/>
        <end position="12"/>
    </location>
</feature>
<proteinExistence type="predicted"/>
<dbReference type="STRING" id="5454.A0A163JUB2"/>
<dbReference type="Proteomes" id="UP000076837">
    <property type="component" value="Unassembled WGS sequence"/>
</dbReference>
<protein>
    <recommendedName>
        <fullName evidence="2">Heterokaryon incompatibility domain-containing protein</fullName>
    </recommendedName>
</protein>
<dbReference type="EMBL" id="JYNV01000103">
    <property type="protein sequence ID" value="KZM26601.1"/>
    <property type="molecule type" value="Genomic_DNA"/>
</dbReference>
<organism evidence="3 4">
    <name type="scientific">Didymella rabiei</name>
    <name type="common">Chickpea ascochyta blight fungus</name>
    <name type="synonym">Mycosphaerella rabiei</name>
    <dbReference type="NCBI Taxonomy" id="5454"/>
    <lineage>
        <taxon>Eukaryota</taxon>
        <taxon>Fungi</taxon>
        <taxon>Dikarya</taxon>
        <taxon>Ascomycota</taxon>
        <taxon>Pezizomycotina</taxon>
        <taxon>Dothideomycetes</taxon>
        <taxon>Pleosporomycetidae</taxon>
        <taxon>Pleosporales</taxon>
        <taxon>Pleosporineae</taxon>
        <taxon>Didymellaceae</taxon>
        <taxon>Ascochyta</taxon>
    </lineage>
</organism>
<gene>
    <name evidence="3" type="ORF">ST47_g2371</name>
</gene>
<accession>A0A163JUB2</accession>
<name>A0A163JUB2_DIDRA</name>